<evidence type="ECO:0000313" key="9">
    <source>
        <dbReference type="WBParaSite" id="Csp11.Scaffold524.g2971.t1"/>
    </source>
</evidence>
<proteinExistence type="inferred from homology"/>
<evidence type="ECO:0000256" key="5">
    <source>
        <dbReference type="ARBA" id="ARBA00023242"/>
    </source>
</evidence>
<keyword evidence="3" id="KW-0132">Cell division</keyword>
<dbReference type="STRING" id="1561998.A0A1I7T6T9"/>
<evidence type="ECO:0000256" key="6">
    <source>
        <dbReference type="ARBA" id="ARBA00023306"/>
    </source>
</evidence>
<keyword evidence="8" id="KW-1185">Reference proteome</keyword>
<dbReference type="PANTHER" id="PTHR11842:SF11">
    <property type="entry name" value="MITOTIC SPINDLE ASSEMBLY CHECKPOINT PROTEIN MAD2A"/>
    <property type="match status" value="1"/>
</dbReference>
<dbReference type="AlphaFoldDB" id="A0A1I7T6T9"/>
<evidence type="ECO:0000313" key="8">
    <source>
        <dbReference type="Proteomes" id="UP000095282"/>
    </source>
</evidence>
<dbReference type="eggNOG" id="KOG3285">
    <property type="taxonomic scope" value="Eukaryota"/>
</dbReference>
<dbReference type="WBParaSite" id="Csp11.Scaffold524.g2971.t1">
    <property type="protein sequence ID" value="Csp11.Scaffold524.g2971.t1"/>
    <property type="gene ID" value="Csp11.Scaffold524.g2971"/>
</dbReference>
<name>A0A1I7T6T9_9PELO</name>
<keyword evidence="6" id="KW-0131">Cell cycle</keyword>
<evidence type="ECO:0000259" key="7">
    <source>
        <dbReference type="PROSITE" id="PS50815"/>
    </source>
</evidence>
<dbReference type="InterPro" id="IPR045091">
    <property type="entry name" value="Mad2-like"/>
</dbReference>
<evidence type="ECO:0000256" key="4">
    <source>
        <dbReference type="ARBA" id="ARBA00022776"/>
    </source>
</evidence>
<reference evidence="9" key="1">
    <citation type="submission" date="2016-11" db="UniProtKB">
        <authorList>
            <consortium name="WormBaseParasite"/>
        </authorList>
    </citation>
    <scope>IDENTIFICATION</scope>
</reference>
<dbReference type="PROSITE" id="PS50815">
    <property type="entry name" value="HORMA"/>
    <property type="match status" value="1"/>
</dbReference>
<evidence type="ECO:0000256" key="3">
    <source>
        <dbReference type="ARBA" id="ARBA00022618"/>
    </source>
</evidence>
<accession>A0A1I7T6T9</accession>
<feature type="domain" description="HORMA" evidence="7">
    <location>
        <begin position="41"/>
        <end position="160"/>
    </location>
</feature>
<evidence type="ECO:0000256" key="1">
    <source>
        <dbReference type="ARBA" id="ARBA00004123"/>
    </source>
</evidence>
<dbReference type="GO" id="GO:0007094">
    <property type="term" value="P:mitotic spindle assembly checkpoint signaling"/>
    <property type="evidence" value="ECO:0007669"/>
    <property type="project" value="TreeGrafter"/>
</dbReference>
<dbReference type="GO" id="GO:0051301">
    <property type="term" value="P:cell division"/>
    <property type="evidence" value="ECO:0007669"/>
    <property type="project" value="UniProtKB-KW"/>
</dbReference>
<sequence>MKHIVSYQGSAKMSDGNTTTIISLRGAAQLIKDYFRINSFNFFAENLNFLAVYGTNSYLYRRAVLPATTFQREKKYGVTMLVATGQNVKVLMASALLQVDYYLAKGQLKRLVSVISAVETKEVVERWQFDIHTDGVAAERRPPHRNYICEDCIWELHIPF</sequence>
<dbReference type="InterPro" id="IPR036570">
    <property type="entry name" value="HORMA_dom_sf"/>
</dbReference>
<dbReference type="GO" id="GO:0005737">
    <property type="term" value="C:cytoplasm"/>
    <property type="evidence" value="ECO:0007669"/>
    <property type="project" value="TreeGrafter"/>
</dbReference>
<dbReference type="Proteomes" id="UP000095282">
    <property type="component" value="Unplaced"/>
</dbReference>
<protein>
    <submittedName>
        <fullName evidence="9">HORMA domain-containing protein</fullName>
    </submittedName>
</protein>
<dbReference type="Gene3D" id="3.30.900.10">
    <property type="entry name" value="HORMA domain"/>
    <property type="match status" value="1"/>
</dbReference>
<dbReference type="GO" id="GO:0000776">
    <property type="term" value="C:kinetochore"/>
    <property type="evidence" value="ECO:0007669"/>
    <property type="project" value="TreeGrafter"/>
</dbReference>
<keyword evidence="4" id="KW-0498">Mitosis</keyword>
<evidence type="ECO:0000256" key="2">
    <source>
        <dbReference type="ARBA" id="ARBA00010348"/>
    </source>
</evidence>
<organism evidence="8 9">
    <name type="scientific">Caenorhabditis tropicalis</name>
    <dbReference type="NCBI Taxonomy" id="1561998"/>
    <lineage>
        <taxon>Eukaryota</taxon>
        <taxon>Metazoa</taxon>
        <taxon>Ecdysozoa</taxon>
        <taxon>Nematoda</taxon>
        <taxon>Chromadorea</taxon>
        <taxon>Rhabditida</taxon>
        <taxon>Rhabditina</taxon>
        <taxon>Rhabditomorpha</taxon>
        <taxon>Rhabditoidea</taxon>
        <taxon>Rhabditidae</taxon>
        <taxon>Peloderinae</taxon>
        <taxon>Caenorhabditis</taxon>
    </lineage>
</organism>
<keyword evidence="5" id="KW-0539">Nucleus</keyword>
<dbReference type="Pfam" id="PF02301">
    <property type="entry name" value="HORMA"/>
    <property type="match status" value="1"/>
</dbReference>
<comment type="subcellular location">
    <subcellularLocation>
        <location evidence="1">Nucleus</location>
    </subcellularLocation>
</comment>
<dbReference type="InterPro" id="IPR003511">
    <property type="entry name" value="HORMA_dom"/>
</dbReference>
<dbReference type="SUPFAM" id="SSF56019">
    <property type="entry name" value="The spindle assembly checkpoint protein mad2"/>
    <property type="match status" value="1"/>
</dbReference>
<dbReference type="PANTHER" id="PTHR11842">
    <property type="entry name" value="MITOTIC SPINDLE ASSEMBLY CHECKPOINT PROTEIN MAD2"/>
    <property type="match status" value="1"/>
</dbReference>
<dbReference type="GO" id="GO:0005654">
    <property type="term" value="C:nucleoplasm"/>
    <property type="evidence" value="ECO:0007669"/>
    <property type="project" value="TreeGrafter"/>
</dbReference>
<comment type="similarity">
    <text evidence="2">Belongs to the MAD2 family.</text>
</comment>